<feature type="domain" description="C2H2-type" evidence="2">
    <location>
        <begin position="262"/>
        <end position="285"/>
    </location>
</feature>
<evidence type="ECO:0000313" key="3">
    <source>
        <dbReference type="EMBL" id="CDW22977.1"/>
    </source>
</evidence>
<dbReference type="AlphaFoldDB" id="A0A0K2TBM2"/>
<evidence type="ECO:0000256" key="1">
    <source>
        <dbReference type="SAM" id="MobiDB-lite"/>
    </source>
</evidence>
<evidence type="ECO:0000259" key="2">
    <source>
        <dbReference type="SMART" id="SM00355"/>
    </source>
</evidence>
<feature type="domain" description="C2H2-type" evidence="2">
    <location>
        <begin position="231"/>
        <end position="254"/>
    </location>
</feature>
<reference evidence="3" key="1">
    <citation type="submission" date="2014-05" db="EMBL/GenBank/DDBJ databases">
        <authorList>
            <person name="Chronopoulou M."/>
        </authorList>
    </citation>
    <scope>NUCLEOTIDE SEQUENCE</scope>
    <source>
        <tissue evidence="3">Whole organism</tissue>
    </source>
</reference>
<proteinExistence type="predicted"/>
<organism evidence="3">
    <name type="scientific">Lepeophtheirus salmonis</name>
    <name type="common">Salmon louse</name>
    <name type="synonym">Caligus salmonis</name>
    <dbReference type="NCBI Taxonomy" id="72036"/>
    <lineage>
        <taxon>Eukaryota</taxon>
        <taxon>Metazoa</taxon>
        <taxon>Ecdysozoa</taxon>
        <taxon>Arthropoda</taxon>
        <taxon>Crustacea</taxon>
        <taxon>Multicrustacea</taxon>
        <taxon>Hexanauplia</taxon>
        <taxon>Copepoda</taxon>
        <taxon>Siphonostomatoida</taxon>
        <taxon>Caligidae</taxon>
        <taxon>Lepeophtheirus</taxon>
    </lineage>
</organism>
<accession>A0A0K2TBM2</accession>
<feature type="region of interest" description="Disordered" evidence="1">
    <location>
        <begin position="86"/>
        <end position="112"/>
    </location>
</feature>
<name>A0A0K2TBM2_LEPSM</name>
<feature type="domain" description="C2H2-type" evidence="2">
    <location>
        <begin position="153"/>
        <end position="177"/>
    </location>
</feature>
<dbReference type="SMART" id="SM00355">
    <property type="entry name" value="ZnF_C2H2"/>
    <property type="match status" value="3"/>
</dbReference>
<dbReference type="InterPro" id="IPR013087">
    <property type="entry name" value="Znf_C2H2_type"/>
</dbReference>
<dbReference type="OrthoDB" id="4748970at2759"/>
<feature type="compositionally biased region" description="Acidic residues" evidence="1">
    <location>
        <begin position="86"/>
        <end position="96"/>
    </location>
</feature>
<dbReference type="EMBL" id="HACA01005616">
    <property type="protein sequence ID" value="CDW22977.1"/>
    <property type="molecule type" value="Transcribed_RNA"/>
</dbReference>
<protein>
    <recommendedName>
        <fullName evidence="2">C2H2-type domain-containing protein</fullName>
    </recommendedName>
</protein>
<sequence length="405" mass="46705">MSGYCGVCSSYVRRGESSYSVTGDRTSLSNVSLLFKVFAILGLEHSNDGIICYSCYELIEEIDFFEHNAGLSKEKLRARLPLVGDEENEELEEEGEEARRSSSNKRNVQRGNKQLEMSSSSIVIDIITSYQFDLFKLRCPQDYWPEMSEFDSTICHLCESPSFPSWRDKISHYLKSHSTQLPFICPIDNESLTDPFDSHFIDDHGFEEWTSDFSFFKLIGETETSLQADHEQCPKCGLICTTEMAFLYHSTFNHKVDPEPFNNCLFCPNVSSDLKDLITHVLKSHCGMMFSLNSDKGDTFDLEQCLDTPEKFLCDMLKTKNEENVFQENDDLNQTKLEEILREYLETLTQIPNEINDDSEGDAWDINKLNRILDDPRTEENIQVMGEKKCFSCELEFETHMEKVL</sequence>